<keyword evidence="3" id="KW-0449">Lipoprotein</keyword>
<keyword evidence="3" id="KW-0808">Transferase</keyword>
<evidence type="ECO:0000313" key="3">
    <source>
        <dbReference type="EMBL" id="SDS77288.1"/>
    </source>
</evidence>
<dbReference type="GO" id="GO:0042158">
    <property type="term" value="P:lipoprotein biosynthetic process"/>
    <property type="evidence" value="ECO:0007669"/>
    <property type="project" value="InterPro"/>
</dbReference>
<dbReference type="GO" id="GO:0008961">
    <property type="term" value="F:phosphatidylglycerol-prolipoprotein diacylglyceryl transferase activity"/>
    <property type="evidence" value="ECO:0007669"/>
    <property type="project" value="InterPro"/>
</dbReference>
<dbReference type="GO" id="GO:0005886">
    <property type="term" value="C:plasma membrane"/>
    <property type="evidence" value="ECO:0007669"/>
    <property type="project" value="InterPro"/>
</dbReference>
<keyword evidence="2" id="KW-0812">Transmembrane</keyword>
<gene>
    <name evidence="3" type="ORF">SAMN04489717_3820</name>
</gene>
<feature type="transmembrane region" description="Helical" evidence="2">
    <location>
        <begin position="90"/>
        <end position="107"/>
    </location>
</feature>
<feature type="region of interest" description="Disordered" evidence="1">
    <location>
        <begin position="398"/>
        <end position="432"/>
    </location>
</feature>
<dbReference type="AlphaFoldDB" id="A0A1H1UXE5"/>
<keyword evidence="2" id="KW-0472">Membrane</keyword>
<reference evidence="3 4" key="1">
    <citation type="submission" date="2016-10" db="EMBL/GenBank/DDBJ databases">
        <authorList>
            <person name="de Groot N.N."/>
        </authorList>
    </citation>
    <scope>NUCLEOTIDE SEQUENCE [LARGE SCALE GENOMIC DNA]</scope>
    <source>
        <strain evidence="3 4">DSM 22024</strain>
    </source>
</reference>
<dbReference type="Pfam" id="PF01790">
    <property type="entry name" value="LGT"/>
    <property type="match status" value="1"/>
</dbReference>
<dbReference type="InterPro" id="IPR001640">
    <property type="entry name" value="Lgt"/>
</dbReference>
<feature type="transmembrane region" description="Helical" evidence="2">
    <location>
        <begin position="249"/>
        <end position="271"/>
    </location>
</feature>
<dbReference type="Proteomes" id="UP000198983">
    <property type="component" value="Chromosome I"/>
</dbReference>
<protein>
    <submittedName>
        <fullName evidence="3">Prolipoprotein diacylglyceryl transferase</fullName>
    </submittedName>
</protein>
<feature type="transmembrane region" description="Helical" evidence="2">
    <location>
        <begin position="200"/>
        <end position="218"/>
    </location>
</feature>
<sequence length="432" mass="45156">MWRTRHLTVTHVGSDGRVTRVPHGARVATKANGTRVERINQLLDRLPRENLRVGAREVPAFRSFGVLGFHLAVLVALLTGVLTGVPALDVAALSTVAGASFFGWALLRKALTGRESLVALEHVWVAYGTVALLRWIADAPILPGLDVLSVGLCPFLALGRIGCVVAGCCHGQPAALGIVYPPSSGLPARLTGIRLFPAPLIEAVALCSIGLAALAMAGRPAGTATAWVLVAYATVRFGTEALRGDARPFLAGVSVPRLMCAAQFAFALGLAEFAAEGGQIRRTAVGAGVLAVAGVAALLLARRRADPLTHPEQLDEVWERIRSLAETAPPEDSRPSTDETSAGVRLAASWGAYGLHVSFSHPSRPVTGLSYGLGLTPLAVTGVATHVLVAATRLSDPRLRTRTHQPATPRAVTPEAAGNGTGRDYFGNRADA</sequence>
<evidence type="ECO:0000313" key="4">
    <source>
        <dbReference type="Proteomes" id="UP000198983"/>
    </source>
</evidence>
<evidence type="ECO:0000256" key="1">
    <source>
        <dbReference type="SAM" id="MobiDB-lite"/>
    </source>
</evidence>
<keyword evidence="2" id="KW-1133">Transmembrane helix</keyword>
<feature type="transmembrane region" description="Helical" evidence="2">
    <location>
        <begin position="64"/>
        <end position="84"/>
    </location>
</feature>
<feature type="transmembrane region" description="Helical" evidence="2">
    <location>
        <begin position="283"/>
        <end position="301"/>
    </location>
</feature>
<dbReference type="STRING" id="117157.SAMN04489717_3820"/>
<keyword evidence="4" id="KW-1185">Reference proteome</keyword>
<accession>A0A1H1UXE5</accession>
<name>A0A1H1UXE5_9ACTN</name>
<organism evidence="3 4">
    <name type="scientific">Actinopolymorpha singaporensis</name>
    <dbReference type="NCBI Taxonomy" id="117157"/>
    <lineage>
        <taxon>Bacteria</taxon>
        <taxon>Bacillati</taxon>
        <taxon>Actinomycetota</taxon>
        <taxon>Actinomycetes</taxon>
        <taxon>Propionibacteriales</taxon>
        <taxon>Actinopolymorphaceae</taxon>
        <taxon>Actinopolymorpha</taxon>
    </lineage>
</organism>
<dbReference type="EMBL" id="LT629732">
    <property type="protein sequence ID" value="SDS77288.1"/>
    <property type="molecule type" value="Genomic_DNA"/>
</dbReference>
<evidence type="ECO:0000256" key="2">
    <source>
        <dbReference type="SAM" id="Phobius"/>
    </source>
</evidence>
<proteinExistence type="predicted"/>